<comment type="caution">
    <text evidence="1">The sequence shown here is derived from an EMBL/GenBank/DDBJ whole genome shotgun (WGS) entry which is preliminary data.</text>
</comment>
<keyword evidence="2" id="KW-1185">Reference proteome</keyword>
<dbReference type="InterPro" id="IPR008949">
    <property type="entry name" value="Isoprenoid_synthase_dom_sf"/>
</dbReference>
<dbReference type="InterPro" id="IPR002060">
    <property type="entry name" value="Squ/phyt_synthse"/>
</dbReference>
<dbReference type="RefSeq" id="WP_108384969.1">
    <property type="nucleotide sequence ID" value="NZ_QBUD01000001.1"/>
</dbReference>
<evidence type="ECO:0000313" key="2">
    <source>
        <dbReference type="Proteomes" id="UP000244523"/>
    </source>
</evidence>
<dbReference type="EMBL" id="QBUD01000001">
    <property type="protein sequence ID" value="PUB19331.1"/>
    <property type="molecule type" value="Genomic_DNA"/>
</dbReference>
<dbReference type="AlphaFoldDB" id="A0A2T6KRZ2"/>
<protein>
    <submittedName>
        <fullName evidence="1">Squalene/phytoene synthase</fullName>
    </submittedName>
</protein>
<dbReference type="Proteomes" id="UP000244523">
    <property type="component" value="Unassembled WGS sequence"/>
</dbReference>
<gene>
    <name evidence="1" type="ORF">C8N45_101928</name>
</gene>
<dbReference type="SUPFAM" id="SSF48576">
    <property type="entry name" value="Terpenoid synthases"/>
    <property type="match status" value="1"/>
</dbReference>
<dbReference type="Gene3D" id="1.10.600.10">
    <property type="entry name" value="Farnesyl Diphosphate Synthase"/>
    <property type="match status" value="1"/>
</dbReference>
<proteinExistence type="predicted"/>
<dbReference type="OrthoDB" id="9814909at2"/>
<dbReference type="Pfam" id="PF00494">
    <property type="entry name" value="SQS_PSY"/>
    <property type="match status" value="1"/>
</dbReference>
<organism evidence="1 2">
    <name type="scientific">Yoonia sediminilitoris</name>
    <dbReference type="NCBI Taxonomy" id="1286148"/>
    <lineage>
        <taxon>Bacteria</taxon>
        <taxon>Pseudomonadati</taxon>
        <taxon>Pseudomonadota</taxon>
        <taxon>Alphaproteobacteria</taxon>
        <taxon>Rhodobacterales</taxon>
        <taxon>Paracoccaceae</taxon>
        <taxon>Yoonia</taxon>
    </lineage>
</organism>
<name>A0A2T6KRZ2_9RHOB</name>
<accession>A0A2T6KRZ2</accession>
<sequence length="255" mass="28197">MTLNACAALVEKADHERFRSIMASPVAARPVLFALFAFNIEVARAPWVTQEPMIAEMRLQWWRDALEEIAEGRTVRRHDVVDVLAQVLDPDAARLLDGLVAARRWDIYTDAFEDDAHLENYLDATCGHLVWTAARLLGKADEDAVRHAAYGIAVANLLRAIPELEARGRKPLLDGTPKGVQALAQQGLSRFEQGTRSRALISQPSGAALLVGHMARPVLQRAVKAPGRVAGGDLEFGPIRQSARLFQLSVRGWWR</sequence>
<reference evidence="1 2" key="1">
    <citation type="submission" date="2018-04" db="EMBL/GenBank/DDBJ databases">
        <title>Genomic Encyclopedia of Archaeal and Bacterial Type Strains, Phase II (KMG-II): from individual species to whole genera.</title>
        <authorList>
            <person name="Goeker M."/>
        </authorList>
    </citation>
    <scope>NUCLEOTIDE SEQUENCE [LARGE SCALE GENOMIC DNA]</scope>
    <source>
        <strain evidence="1 2">DSM 29955</strain>
    </source>
</reference>
<evidence type="ECO:0000313" key="1">
    <source>
        <dbReference type="EMBL" id="PUB19331.1"/>
    </source>
</evidence>